<dbReference type="InterPro" id="IPR015943">
    <property type="entry name" value="WD40/YVTN_repeat-like_dom_sf"/>
</dbReference>
<dbReference type="Proteomes" id="UP000023152">
    <property type="component" value="Unassembled WGS sequence"/>
</dbReference>
<organism evidence="4 5">
    <name type="scientific">Reticulomyxa filosa</name>
    <dbReference type="NCBI Taxonomy" id="46433"/>
    <lineage>
        <taxon>Eukaryota</taxon>
        <taxon>Sar</taxon>
        <taxon>Rhizaria</taxon>
        <taxon>Retaria</taxon>
        <taxon>Foraminifera</taxon>
        <taxon>Monothalamids</taxon>
        <taxon>Reticulomyxidae</taxon>
        <taxon>Reticulomyxa</taxon>
    </lineage>
</organism>
<feature type="repeat" description="WD" evidence="3">
    <location>
        <begin position="91"/>
        <end position="117"/>
    </location>
</feature>
<dbReference type="Pfam" id="PF00400">
    <property type="entry name" value="WD40"/>
    <property type="match status" value="2"/>
</dbReference>
<dbReference type="SMART" id="SM00320">
    <property type="entry name" value="WD40"/>
    <property type="match status" value="2"/>
</dbReference>
<gene>
    <name evidence="4" type="ORF">RFI_36576</name>
</gene>
<accession>X6LH22</accession>
<evidence type="ECO:0000313" key="4">
    <source>
        <dbReference type="EMBL" id="ETO00864.1"/>
    </source>
</evidence>
<dbReference type="SUPFAM" id="SSF50978">
    <property type="entry name" value="WD40 repeat-like"/>
    <property type="match status" value="1"/>
</dbReference>
<proteinExistence type="predicted"/>
<name>X6LH22_RETFI</name>
<feature type="repeat" description="WD" evidence="3">
    <location>
        <begin position="13"/>
        <end position="57"/>
    </location>
</feature>
<dbReference type="InterPro" id="IPR020472">
    <property type="entry name" value="WD40_PAC1"/>
</dbReference>
<dbReference type="GO" id="GO:1990234">
    <property type="term" value="C:transferase complex"/>
    <property type="evidence" value="ECO:0007669"/>
    <property type="project" value="UniProtKB-ARBA"/>
</dbReference>
<dbReference type="AlphaFoldDB" id="X6LH22"/>
<feature type="non-terminal residue" evidence="4">
    <location>
        <position position="127"/>
    </location>
</feature>
<dbReference type="InterPro" id="IPR019775">
    <property type="entry name" value="WD40_repeat_CS"/>
</dbReference>
<dbReference type="PRINTS" id="PR00320">
    <property type="entry name" value="GPROTEINBRPT"/>
</dbReference>
<reference evidence="4 5" key="1">
    <citation type="journal article" date="2013" name="Curr. Biol.">
        <title>The Genome of the Foraminiferan Reticulomyxa filosa.</title>
        <authorList>
            <person name="Glockner G."/>
            <person name="Hulsmann N."/>
            <person name="Schleicher M."/>
            <person name="Noegel A.A."/>
            <person name="Eichinger L."/>
            <person name="Gallinger C."/>
            <person name="Pawlowski J."/>
            <person name="Sierra R."/>
            <person name="Euteneuer U."/>
            <person name="Pillet L."/>
            <person name="Moustafa A."/>
            <person name="Platzer M."/>
            <person name="Groth M."/>
            <person name="Szafranski K."/>
            <person name="Schliwa M."/>
        </authorList>
    </citation>
    <scope>NUCLEOTIDE SEQUENCE [LARGE SCALE GENOMIC DNA]</scope>
</reference>
<dbReference type="PANTHER" id="PTHR22847:SF637">
    <property type="entry name" value="WD REPEAT DOMAIN 5B"/>
    <property type="match status" value="1"/>
</dbReference>
<keyword evidence="5" id="KW-1185">Reference proteome</keyword>
<evidence type="ECO:0000256" key="1">
    <source>
        <dbReference type="ARBA" id="ARBA00022574"/>
    </source>
</evidence>
<comment type="caution">
    <text evidence="4">The sequence shown here is derived from an EMBL/GenBank/DDBJ whole genome shotgun (WGS) entry which is preliminary data.</text>
</comment>
<dbReference type="InterPro" id="IPR036322">
    <property type="entry name" value="WD40_repeat_dom_sf"/>
</dbReference>
<protein>
    <submittedName>
        <fullName evidence="4">Uncharacterized protein</fullName>
    </submittedName>
</protein>
<dbReference type="OrthoDB" id="674604at2759"/>
<evidence type="ECO:0000256" key="3">
    <source>
        <dbReference type="PROSITE-ProRule" id="PRU00221"/>
    </source>
</evidence>
<sequence>MSFVLHHMTIPFVFGISNTINNYKYSMNTQVGKYLCSGSDDKTIRLWDIEASKSLHIFNGHTNTVRCVDFSPLQSNNNDNKSNNIGVIGGNGYTICSGSFDKTIQIWDIETTKQINVFKGHRHWIRS</sequence>
<dbReference type="InterPro" id="IPR001680">
    <property type="entry name" value="WD40_rpt"/>
</dbReference>
<dbReference type="PROSITE" id="PS00678">
    <property type="entry name" value="WD_REPEATS_1"/>
    <property type="match status" value="1"/>
</dbReference>
<dbReference type="EMBL" id="ASPP01039847">
    <property type="protein sequence ID" value="ETO00864.1"/>
    <property type="molecule type" value="Genomic_DNA"/>
</dbReference>
<keyword evidence="1 3" id="KW-0853">WD repeat</keyword>
<evidence type="ECO:0000313" key="5">
    <source>
        <dbReference type="Proteomes" id="UP000023152"/>
    </source>
</evidence>
<dbReference type="PANTHER" id="PTHR22847">
    <property type="entry name" value="WD40 REPEAT PROTEIN"/>
    <property type="match status" value="1"/>
</dbReference>
<evidence type="ECO:0000256" key="2">
    <source>
        <dbReference type="ARBA" id="ARBA00022737"/>
    </source>
</evidence>
<dbReference type="PROSITE" id="PS50082">
    <property type="entry name" value="WD_REPEATS_2"/>
    <property type="match status" value="2"/>
</dbReference>
<keyword evidence="2" id="KW-0677">Repeat</keyword>
<dbReference type="Gene3D" id="2.130.10.10">
    <property type="entry name" value="YVTN repeat-like/Quinoprotein amine dehydrogenase"/>
    <property type="match status" value="2"/>
</dbReference>